<gene>
    <name evidence="2" type="ORF">UFOVP29_239</name>
</gene>
<dbReference type="GO" id="GO:0003677">
    <property type="term" value="F:DNA binding"/>
    <property type="evidence" value="ECO:0007669"/>
    <property type="project" value="InterPro"/>
</dbReference>
<name>A0A6J5KSS8_9CAUD</name>
<accession>A0A6J5KSS8</accession>
<sequence>MAIPSRMKSQINEQLEKYQQKLRIIEYTAKFISLSNGLIISGAERKKFSARFRATTSIWIEKFDAIMNGEISETEIKHLLAVQRGKKCQALHGEKIKLNLNTGIPWMKGKFGLFVGRKHTEETKKKISQKNSGNRNGMFGRVHSDEHKQQLSVTMKSLILTGQFTPNSNNRNTYWDATFDGKQYRSSWEAMYQYYNQNAEYETLRIPYLWNGDNHVYIVDFVDHISKLAIEVKPKELFKGDKWAAKYDALVEWASAQNYTVLLVDQHWLSSQSSSPDLDRFDNKTAHKIGKLYETGKSNRN</sequence>
<dbReference type="InterPro" id="IPR003611">
    <property type="entry name" value="NUMOD3"/>
</dbReference>
<dbReference type="Gene3D" id="3.40.91.30">
    <property type="match status" value="1"/>
</dbReference>
<organism evidence="2">
    <name type="scientific">uncultured Caudovirales phage</name>
    <dbReference type="NCBI Taxonomy" id="2100421"/>
    <lineage>
        <taxon>Viruses</taxon>
        <taxon>Duplodnaviria</taxon>
        <taxon>Heunggongvirae</taxon>
        <taxon>Uroviricota</taxon>
        <taxon>Caudoviricetes</taxon>
        <taxon>Peduoviridae</taxon>
        <taxon>Maltschvirus</taxon>
        <taxon>Maltschvirus maltsch</taxon>
    </lineage>
</organism>
<dbReference type="Pfam" id="PF07460">
    <property type="entry name" value="NUMOD3"/>
    <property type="match status" value="1"/>
</dbReference>
<feature type="domain" description="Nuclease associated modular" evidence="1">
    <location>
        <begin position="115"/>
        <end position="131"/>
    </location>
</feature>
<evidence type="ECO:0000313" key="2">
    <source>
        <dbReference type="EMBL" id="CAB4123080.1"/>
    </source>
</evidence>
<dbReference type="SMART" id="SM00496">
    <property type="entry name" value="IENR2"/>
    <property type="match status" value="2"/>
</dbReference>
<feature type="domain" description="Nuclease associated modular" evidence="1">
    <location>
        <begin position="139"/>
        <end position="155"/>
    </location>
</feature>
<protein>
    <submittedName>
        <fullName evidence="2">Nuclease associated modular domain 3</fullName>
    </submittedName>
</protein>
<dbReference type="SUPFAM" id="SSF64496">
    <property type="entry name" value="DNA-binding domain of intron-encoded endonucleases"/>
    <property type="match status" value="1"/>
</dbReference>
<reference evidence="2" key="1">
    <citation type="submission" date="2020-04" db="EMBL/GenBank/DDBJ databases">
        <authorList>
            <person name="Chiriac C."/>
            <person name="Salcher M."/>
            <person name="Ghai R."/>
            <person name="Kavagutti S V."/>
        </authorList>
    </citation>
    <scope>NUCLEOTIDE SEQUENCE</scope>
</reference>
<dbReference type="EMBL" id="LR796167">
    <property type="protein sequence ID" value="CAB4123080.1"/>
    <property type="molecule type" value="Genomic_DNA"/>
</dbReference>
<evidence type="ECO:0000259" key="1">
    <source>
        <dbReference type="SMART" id="SM00496"/>
    </source>
</evidence>
<proteinExistence type="predicted"/>